<organism evidence="3">
    <name type="scientific">Ananas comosus</name>
    <name type="common">Pineapple</name>
    <name type="synonym">Ananas ananas</name>
    <dbReference type="NCBI Taxonomy" id="4615"/>
    <lineage>
        <taxon>Eukaryota</taxon>
        <taxon>Viridiplantae</taxon>
        <taxon>Streptophyta</taxon>
        <taxon>Embryophyta</taxon>
        <taxon>Tracheophyta</taxon>
        <taxon>Spermatophyta</taxon>
        <taxon>Magnoliopsida</taxon>
        <taxon>Liliopsida</taxon>
        <taxon>Poales</taxon>
        <taxon>Bromeliaceae</taxon>
        <taxon>Bromelioideae</taxon>
        <taxon>Ananas</taxon>
    </lineage>
</organism>
<reference evidence="2 3" key="2">
    <citation type="submission" date="2025-04" db="UniProtKB">
        <authorList>
            <consortium name="RefSeq"/>
        </authorList>
    </citation>
    <scope>IDENTIFICATION</scope>
    <source>
        <tissue evidence="2 3">Leaf</tissue>
    </source>
</reference>
<reference evidence="1" key="1">
    <citation type="journal article" date="2015" name="Nat. Genet.">
        <title>The pineapple genome and the evolution of CAM photosynthesis.</title>
        <authorList>
            <person name="Ming R."/>
            <person name="VanBuren R."/>
            <person name="Wai C.M."/>
            <person name="Tang H."/>
            <person name="Schatz M.C."/>
            <person name="Bowers J.E."/>
            <person name="Lyons E."/>
            <person name="Wang M.L."/>
            <person name="Chen J."/>
            <person name="Biggers E."/>
            <person name="Zhang J."/>
            <person name="Huang L."/>
            <person name="Zhang L."/>
            <person name="Miao W."/>
            <person name="Zhang J."/>
            <person name="Ye Z."/>
            <person name="Miao C."/>
            <person name="Lin Z."/>
            <person name="Wang H."/>
            <person name="Zhou H."/>
            <person name="Yim W.C."/>
            <person name="Priest H.D."/>
            <person name="Zheng C."/>
            <person name="Woodhouse M."/>
            <person name="Edger P.P."/>
            <person name="Guyot R."/>
            <person name="Guo H.B."/>
            <person name="Guo H."/>
            <person name="Zheng G."/>
            <person name="Singh R."/>
            <person name="Sharma A."/>
            <person name="Min X."/>
            <person name="Zheng Y."/>
            <person name="Lee H."/>
            <person name="Gurtowski J."/>
            <person name="Sedlazeck F.J."/>
            <person name="Harkess A."/>
            <person name="McKain M.R."/>
            <person name="Liao Z."/>
            <person name="Fang J."/>
            <person name="Liu J."/>
            <person name="Zhang X."/>
            <person name="Zhang Q."/>
            <person name="Hu W."/>
            <person name="Qin Y."/>
            <person name="Wang K."/>
            <person name="Chen L.Y."/>
            <person name="Shirley N."/>
            <person name="Lin Y.R."/>
            <person name="Liu L.Y."/>
            <person name="Hernandez A.G."/>
            <person name="Wright C.L."/>
            <person name="Bulone V."/>
            <person name="Tuskan G.A."/>
            <person name="Heath K."/>
            <person name="Zee F."/>
            <person name="Moore P.H."/>
            <person name="Sunkar R."/>
            <person name="Leebens-Mack J.H."/>
            <person name="Mockler T."/>
            <person name="Bennetzen J.L."/>
            <person name="Freeling M."/>
            <person name="Sankoff D."/>
            <person name="Paterson A.H."/>
            <person name="Zhu X."/>
            <person name="Yang X."/>
            <person name="Smith J.A."/>
            <person name="Cushman J.C."/>
            <person name="Paull R.E."/>
            <person name="Yu Q."/>
        </authorList>
    </citation>
    <scope>NUCLEOTIDE SEQUENCE [LARGE SCALE GENOMIC DNA]</scope>
    <source>
        <strain evidence="1">cv. F153</strain>
    </source>
</reference>
<dbReference type="Gramene" id="Aco031659.1.mrna1">
    <property type="protein sequence ID" value="Aco031659.1.mrna1"/>
    <property type="gene ID" value="Aco031659.1.path1"/>
</dbReference>
<dbReference type="RefSeq" id="XP_020103515.1">
    <property type="nucleotide sequence ID" value="XM_020247926.1"/>
</dbReference>
<evidence type="ECO:0000313" key="3">
    <source>
        <dbReference type="RefSeq" id="XP_020103515.1"/>
    </source>
</evidence>
<dbReference type="PANTHER" id="PTHR47880">
    <property type="entry name" value="OS05G0353300 PROTEIN"/>
    <property type="match status" value="1"/>
</dbReference>
<name>A0A6P5GDQ6_ANACO</name>
<dbReference type="Gramene" id="Aco018700.1.mrna1">
    <property type="protein sequence ID" value="Aco018700.1.mrna1"/>
    <property type="gene ID" value="Aco018700.1.path1"/>
</dbReference>
<evidence type="ECO:0000313" key="2">
    <source>
        <dbReference type="RefSeq" id="XP_020081640.1"/>
    </source>
</evidence>
<gene>
    <name evidence="3" type="primary">LOC109720671</name>
    <name evidence="2" type="synonym">LOC109705315</name>
</gene>
<dbReference type="AlphaFoldDB" id="A0A6P5GDQ6"/>
<proteinExistence type="predicted"/>
<dbReference type="Proteomes" id="UP000515123">
    <property type="component" value="Linkage group 14"/>
</dbReference>
<dbReference type="GeneID" id="109705315"/>
<keyword evidence="1" id="KW-1185">Reference proteome</keyword>
<dbReference type="Gene3D" id="1.25.40.10">
    <property type="entry name" value="Tetratricopeptide repeat domain"/>
    <property type="match status" value="2"/>
</dbReference>
<sequence length="485" mass="54273">MALSPPAASSLLFLSSRRCSTRVRIPIFALRNPTLRIRSPLPRPHGSLRLDRTLTAEEGETMGEGFFEAIEELERMVRDPSDVLGEMIERLSARELQLVLVYFAQEGRDSYCALEVFDWLRKENRVDGETMELMVSIACGWIERLVGGDHAVGEVVALLNEIECVGLEPGFSMVEKVVALYWERGKKDRAVEFVKEVMRRGGVGGYKVGDGRENEKGGPVGYLAWKMMVDGNYRGAVKLVIEFKQGGFKPEVYSYLIGLTALVKEQKEFSKALRKLNTSVKAGHISKLDVSTLQSIEEYQSELIKDGTSMSDWALQEGSPKLSGLIHERLLALYTCAGRGLEAESQLWLMKLSGKEPDKELFDAVLAICASQKEASSVQRLLTGVESMSPSFKKKTLSWLLRGYVKGGFYLDASATLMQMLDSGICPEYLDRAAVLQGLQKSIQESGDIEPYVKLCKRLSDMDLIGPCLVYLYIQKYKLWVIKML</sequence>
<protein>
    <submittedName>
        <fullName evidence="2 3">Pentatricopeptide repeat-containing protein At2g30100, chloroplastic-like</fullName>
    </submittedName>
</protein>
<dbReference type="RefSeq" id="XP_020081640.1">
    <property type="nucleotide sequence ID" value="XM_020226051.1"/>
</dbReference>
<accession>A0A6P5GDQ6</accession>
<dbReference type="OrthoDB" id="2019753at2759"/>
<dbReference type="PANTHER" id="PTHR47880:SF1">
    <property type="entry name" value="OS05G0353300 PROTEIN"/>
    <property type="match status" value="1"/>
</dbReference>
<dbReference type="GeneID" id="109720671"/>
<evidence type="ECO:0000313" key="1">
    <source>
        <dbReference type="Proteomes" id="UP000515123"/>
    </source>
</evidence>
<dbReference type="InterPro" id="IPR011990">
    <property type="entry name" value="TPR-like_helical_dom_sf"/>
</dbReference>